<feature type="compositionally biased region" description="Basic and acidic residues" evidence="1">
    <location>
        <begin position="7"/>
        <end position="17"/>
    </location>
</feature>
<dbReference type="Proteomes" id="UP000036681">
    <property type="component" value="Unplaced"/>
</dbReference>
<evidence type="ECO:0000256" key="1">
    <source>
        <dbReference type="SAM" id="MobiDB-lite"/>
    </source>
</evidence>
<organism evidence="2 3">
    <name type="scientific">Ascaris lumbricoides</name>
    <name type="common">Giant roundworm</name>
    <dbReference type="NCBI Taxonomy" id="6252"/>
    <lineage>
        <taxon>Eukaryota</taxon>
        <taxon>Metazoa</taxon>
        <taxon>Ecdysozoa</taxon>
        <taxon>Nematoda</taxon>
        <taxon>Chromadorea</taxon>
        <taxon>Rhabditida</taxon>
        <taxon>Spirurina</taxon>
        <taxon>Ascaridomorpha</taxon>
        <taxon>Ascaridoidea</taxon>
        <taxon>Ascarididae</taxon>
        <taxon>Ascaris</taxon>
    </lineage>
</organism>
<evidence type="ECO:0000313" key="2">
    <source>
        <dbReference type="Proteomes" id="UP000036681"/>
    </source>
</evidence>
<keyword evidence="2" id="KW-1185">Reference proteome</keyword>
<proteinExistence type="predicted"/>
<name>A0A0M3HJ28_ASCLU</name>
<feature type="region of interest" description="Disordered" evidence="1">
    <location>
        <begin position="1"/>
        <end position="90"/>
    </location>
</feature>
<protein>
    <submittedName>
        <fullName evidence="3">Pecanex-like protein</fullName>
    </submittedName>
</protein>
<sequence>VETLTSAHERQTDHDSISVHTRKQRLSFDSKENMAMTRSNPPIGAKRDSSEPEDDMHTITHHDREELSYSDATSTLLTKNNPKGNVDISGRNASEIRLLLTNLSNLEDNDAITNRSHLSFPLTPEVEE</sequence>
<feature type="compositionally biased region" description="Basic and acidic residues" evidence="1">
    <location>
        <begin position="45"/>
        <end position="67"/>
    </location>
</feature>
<reference evidence="3" key="1">
    <citation type="submission" date="2017-02" db="UniProtKB">
        <authorList>
            <consortium name="WormBaseParasite"/>
        </authorList>
    </citation>
    <scope>IDENTIFICATION</scope>
</reference>
<feature type="compositionally biased region" description="Polar residues" evidence="1">
    <location>
        <begin position="70"/>
        <end position="83"/>
    </location>
</feature>
<evidence type="ECO:0000313" key="3">
    <source>
        <dbReference type="WBParaSite" id="ALUE_0000152301-mRNA-1"/>
    </source>
</evidence>
<accession>A0A0M3HJ28</accession>
<dbReference type="AlphaFoldDB" id="A0A0M3HJ28"/>
<dbReference type="WBParaSite" id="ALUE_0000152301-mRNA-1">
    <property type="protein sequence ID" value="ALUE_0000152301-mRNA-1"/>
    <property type="gene ID" value="ALUE_0000152301"/>
</dbReference>